<comment type="pathway">
    <text evidence="2">Phospholipid metabolism; CDP-diacylglycerol biosynthesis; CDP-diacylglycerol from sn-glycerol 3-phosphate: step 3/3.</text>
</comment>
<dbReference type="GO" id="GO:0016020">
    <property type="term" value="C:membrane"/>
    <property type="evidence" value="ECO:0007669"/>
    <property type="project" value="UniProtKB-SubCell"/>
</dbReference>
<proteinExistence type="evidence at transcript level"/>
<evidence type="ECO:0000313" key="15">
    <source>
        <dbReference type="EMBL" id="ACF79827.1"/>
    </source>
</evidence>
<sequence length="57" mass="6753">MDCQMVMAVFAYIYYQSFVMVQDLSVETILEQILRNLTFEEQRELYGQLGKLLVRAN</sequence>
<evidence type="ECO:0000256" key="14">
    <source>
        <dbReference type="ARBA" id="ARBA00023264"/>
    </source>
</evidence>
<keyword evidence="9" id="KW-0548">Nucleotidyltransferase</keyword>
<dbReference type="GO" id="GO:0004605">
    <property type="term" value="F:phosphatidate cytidylyltransferase activity"/>
    <property type="evidence" value="ECO:0007669"/>
    <property type="project" value="UniProtKB-EC"/>
</dbReference>
<comment type="pathway">
    <text evidence="3">Lipid metabolism.</text>
</comment>
<keyword evidence="10" id="KW-1133">Transmembrane helix</keyword>
<evidence type="ECO:0000256" key="4">
    <source>
        <dbReference type="ARBA" id="ARBA00010185"/>
    </source>
</evidence>
<evidence type="ECO:0000256" key="12">
    <source>
        <dbReference type="ARBA" id="ARBA00023136"/>
    </source>
</evidence>
<dbReference type="EMBL" id="BT034822">
    <property type="protein sequence ID" value="ACF79827.1"/>
    <property type="molecule type" value="mRNA"/>
</dbReference>
<comment type="subcellular location">
    <subcellularLocation>
        <location evidence="1">Membrane</location>
        <topology evidence="1">Multi-pass membrane protein</topology>
    </subcellularLocation>
</comment>
<dbReference type="ExpressionAtlas" id="B4FCI4">
    <property type="expression patterns" value="baseline and differential"/>
</dbReference>
<keyword evidence="12" id="KW-0472">Membrane</keyword>
<evidence type="ECO:0000256" key="10">
    <source>
        <dbReference type="ARBA" id="ARBA00022989"/>
    </source>
</evidence>
<reference evidence="15" key="1">
    <citation type="journal article" date="2009" name="PLoS Genet.">
        <title>Sequencing, mapping, and analysis of 27,455 maize full-length cDNAs.</title>
        <authorList>
            <person name="Soderlund C."/>
            <person name="Descour A."/>
            <person name="Kudrna D."/>
            <person name="Bomhoff M."/>
            <person name="Boyd L."/>
            <person name="Currie J."/>
            <person name="Angelova A."/>
            <person name="Collura K."/>
            <person name="Wissotski M."/>
            <person name="Ashley E."/>
            <person name="Morrow D."/>
            <person name="Fernandes J."/>
            <person name="Walbot V."/>
            <person name="Yu Y."/>
        </authorList>
    </citation>
    <scope>NUCLEOTIDE SEQUENCE</scope>
    <source>
        <strain evidence="15">B73</strain>
    </source>
</reference>
<dbReference type="AlphaFoldDB" id="B4FCI4"/>
<dbReference type="EMBL" id="BT041268">
    <property type="protein sequence ID" value="ACF86273.1"/>
    <property type="molecule type" value="mRNA"/>
</dbReference>
<evidence type="ECO:0000256" key="6">
    <source>
        <dbReference type="ARBA" id="ARBA00022516"/>
    </source>
</evidence>
<dbReference type="InterPro" id="IPR016720">
    <property type="entry name" value="PC_Trfase_euk"/>
</dbReference>
<evidence type="ECO:0000256" key="13">
    <source>
        <dbReference type="ARBA" id="ARBA00023209"/>
    </source>
</evidence>
<dbReference type="PANTHER" id="PTHR13773">
    <property type="entry name" value="PHOSPHATIDATE CYTIDYLYLTRANSFERASE"/>
    <property type="match status" value="1"/>
</dbReference>
<keyword evidence="11" id="KW-0443">Lipid metabolism</keyword>
<evidence type="ECO:0000256" key="2">
    <source>
        <dbReference type="ARBA" id="ARBA00005119"/>
    </source>
</evidence>
<keyword evidence="13" id="KW-0594">Phospholipid biosynthesis</keyword>
<dbReference type="PANTHER" id="PTHR13773:SF33">
    <property type="entry name" value="PHOSPHATIDATE CYTIDYLYLTRANSFERASE"/>
    <property type="match status" value="1"/>
</dbReference>
<name>B4FCI4_MAIZE</name>
<comment type="similarity">
    <text evidence="4">Belongs to the CDS family.</text>
</comment>
<keyword evidence="8" id="KW-0812">Transmembrane</keyword>
<evidence type="ECO:0000256" key="3">
    <source>
        <dbReference type="ARBA" id="ARBA00005189"/>
    </source>
</evidence>
<evidence type="ECO:0000256" key="8">
    <source>
        <dbReference type="ARBA" id="ARBA00022692"/>
    </source>
</evidence>
<protein>
    <recommendedName>
        <fullName evidence="5">phosphatidate cytidylyltransferase</fullName>
        <ecNumber evidence="5">2.7.7.41</ecNumber>
    </recommendedName>
</protein>
<evidence type="ECO:0000256" key="9">
    <source>
        <dbReference type="ARBA" id="ARBA00022695"/>
    </source>
</evidence>
<evidence type="ECO:0000256" key="11">
    <source>
        <dbReference type="ARBA" id="ARBA00023098"/>
    </source>
</evidence>
<accession>B4FCI4</accession>
<evidence type="ECO:0000256" key="7">
    <source>
        <dbReference type="ARBA" id="ARBA00022679"/>
    </source>
</evidence>
<evidence type="ECO:0000256" key="5">
    <source>
        <dbReference type="ARBA" id="ARBA00012487"/>
    </source>
</evidence>
<dbReference type="EC" id="2.7.7.41" evidence="5"/>
<organism evidence="15">
    <name type="scientific">Zea mays</name>
    <name type="common">Maize</name>
    <dbReference type="NCBI Taxonomy" id="4577"/>
    <lineage>
        <taxon>Eukaryota</taxon>
        <taxon>Viridiplantae</taxon>
        <taxon>Streptophyta</taxon>
        <taxon>Embryophyta</taxon>
        <taxon>Tracheophyta</taxon>
        <taxon>Spermatophyta</taxon>
        <taxon>Magnoliopsida</taxon>
        <taxon>Liliopsida</taxon>
        <taxon>Poales</taxon>
        <taxon>Poaceae</taxon>
        <taxon>PACMAD clade</taxon>
        <taxon>Panicoideae</taxon>
        <taxon>Andropogonodae</taxon>
        <taxon>Andropogoneae</taxon>
        <taxon>Tripsacinae</taxon>
        <taxon>Zea</taxon>
    </lineage>
</organism>
<keyword evidence="14" id="KW-1208">Phospholipid metabolism</keyword>
<evidence type="ECO:0000256" key="1">
    <source>
        <dbReference type="ARBA" id="ARBA00004141"/>
    </source>
</evidence>
<dbReference type="UniPathway" id="UPA00557">
    <property type="reaction ID" value="UER00614"/>
</dbReference>
<keyword evidence="6" id="KW-0444">Lipid biosynthesis</keyword>
<keyword evidence="7" id="KW-0808">Transferase</keyword>
<dbReference type="GO" id="GO:0016024">
    <property type="term" value="P:CDP-diacylglycerol biosynthetic process"/>
    <property type="evidence" value="ECO:0007669"/>
    <property type="project" value="UniProtKB-UniPathway"/>
</dbReference>